<name>A0A9J2P2X7_ASCLU</name>
<feature type="transmembrane region" description="Helical" evidence="12">
    <location>
        <begin position="440"/>
        <end position="458"/>
    </location>
</feature>
<dbReference type="InterPro" id="IPR000990">
    <property type="entry name" value="Innexin"/>
</dbReference>
<dbReference type="Proteomes" id="UP000036681">
    <property type="component" value="Unplaced"/>
</dbReference>
<sequence>MDLVRSLLRAVSPLPDGDISDRINYCYSSTLLVILSAFISGWSFVGTPIQCWFPAYYKGWWIEYALDYCYVQNTYFLPFTELKPDNYWDIAEHIIPIPKNITEREDRLIGYYQWVPFVLALQAILFYLPVVIWRSVYSSTGIKVEAICETCNTKSNMASEDRSRNMQKIASFLAYERDIHDSFGGRVRHATSGRFLISSYIVIKLLYALNALLQFLIIKGMLGVESVWWGGKVFNNLIHGLEWPETGNFPRVTLCDFAVRVLGNLHRHTVQCVLMINMFNEKIFVFLWFWLLFIAFLSTASFLYWALTSLTNATGRKMVNNFIEKIEPSIVRSDRRRALVDEFVSEKLRPDGLFLLRLIQSNSGDIVTCELIATLWHKFISARIESEFAMNVLTTFSAGDARKLMAQVNGIRLASIREKAAPKHNGRRGDESDATRHTKAAHAFLFAMTLKTAMMLFLDTFLKGLKPQFDDDAIDRLNYYYTPMLLVIFALTLSAKQYVGQPIQCWIPAQFTGAWEQYSENYCFVQNTYFLPLTHYIPRDLEERENREIGYYQWVPFILGLQGILFYLPCLIWHLLNWQSGIAVKGIVMMSQDVSNMQSEKRSESVAVVATHLYDSIRTQRKLVRRGALTSLLQKGTYLTVLYLFVKFVYLVQAITQFVLLNRFLGTNYTLWGFEILRDLANGREWQESGHFPRVTMCDFDVRVLGNKHRHTVQCVLMINMFNEKVYLFLWWWLLIVIIATIGSFCYWLAMSLFKAQQYSFISQYLRVYDLLDGQGHTALEKFVHYSLRSDGVFLLRIVSANAGDLITTDIVAALWKMFLEEEKSRAVPPPALTGTAPKLDDVDHGFQEDLYDPKKDSID</sequence>
<keyword evidence="5 12" id="KW-0812">Transmembrane</keyword>
<dbReference type="PRINTS" id="PR01262">
    <property type="entry name" value="INNEXIN"/>
</dbReference>
<keyword evidence="10 12" id="KW-0472">Membrane</keyword>
<feature type="transmembrane region" description="Helical" evidence="12">
    <location>
        <begin position="195"/>
        <end position="218"/>
    </location>
</feature>
<dbReference type="PANTHER" id="PTHR11893">
    <property type="entry name" value="INNEXIN"/>
    <property type="match status" value="1"/>
</dbReference>
<dbReference type="Pfam" id="PF00876">
    <property type="entry name" value="Innexin"/>
    <property type="match status" value="2"/>
</dbReference>
<feature type="compositionally biased region" description="Basic and acidic residues" evidence="13">
    <location>
        <begin position="839"/>
        <end position="860"/>
    </location>
</feature>
<comment type="similarity">
    <text evidence="12">Belongs to the pannexin family.</text>
</comment>
<comment type="caution">
    <text evidence="12">Lacks conserved residue(s) required for the propagation of feature annotation.</text>
</comment>
<feature type="transmembrane region" description="Helical" evidence="12">
    <location>
        <begin position="641"/>
        <end position="661"/>
    </location>
</feature>
<dbReference type="GO" id="GO:0005921">
    <property type="term" value="C:gap junction"/>
    <property type="evidence" value="ECO:0007669"/>
    <property type="project" value="UniProtKB-SubCell"/>
</dbReference>
<evidence type="ECO:0000256" key="1">
    <source>
        <dbReference type="ARBA" id="ARBA00004610"/>
    </source>
</evidence>
<dbReference type="GO" id="GO:0034220">
    <property type="term" value="P:monoatomic ion transmembrane transport"/>
    <property type="evidence" value="ECO:0007669"/>
    <property type="project" value="UniProtKB-KW"/>
</dbReference>
<evidence type="ECO:0000313" key="14">
    <source>
        <dbReference type="Proteomes" id="UP000036681"/>
    </source>
</evidence>
<evidence type="ECO:0000256" key="8">
    <source>
        <dbReference type="ARBA" id="ARBA00022989"/>
    </source>
</evidence>
<comment type="function">
    <text evidence="12">Structural component of the gap junctions.</text>
</comment>
<organism evidence="14 15">
    <name type="scientific">Ascaris lumbricoides</name>
    <name type="common">Giant roundworm</name>
    <dbReference type="NCBI Taxonomy" id="6252"/>
    <lineage>
        <taxon>Eukaryota</taxon>
        <taxon>Metazoa</taxon>
        <taxon>Ecdysozoa</taxon>
        <taxon>Nematoda</taxon>
        <taxon>Chromadorea</taxon>
        <taxon>Rhabditida</taxon>
        <taxon>Spirurina</taxon>
        <taxon>Ascaridomorpha</taxon>
        <taxon>Ascaridoidea</taxon>
        <taxon>Ascarididae</taxon>
        <taxon>Ascaris</taxon>
    </lineage>
</organism>
<dbReference type="GO" id="GO:0005886">
    <property type="term" value="C:plasma membrane"/>
    <property type="evidence" value="ECO:0007669"/>
    <property type="project" value="UniProtKB-SubCell"/>
</dbReference>
<keyword evidence="4" id="KW-1003">Cell membrane</keyword>
<feature type="transmembrane region" description="Helical" evidence="12">
    <location>
        <begin position="554"/>
        <end position="576"/>
    </location>
</feature>
<gene>
    <name evidence="12" type="primary">inx</name>
</gene>
<reference evidence="15" key="1">
    <citation type="submission" date="2023-03" db="UniProtKB">
        <authorList>
            <consortium name="WormBaseParasite"/>
        </authorList>
    </citation>
    <scope>IDENTIFICATION</scope>
</reference>
<comment type="subcellular location">
    <subcellularLocation>
        <location evidence="1">Cell junction</location>
        <location evidence="1">Gap junction</location>
    </subcellularLocation>
    <subcellularLocation>
        <location evidence="2 12">Cell membrane</location>
        <topology evidence="2 12">Multi-pass membrane protein</topology>
    </subcellularLocation>
</comment>
<feature type="region of interest" description="Disordered" evidence="13">
    <location>
        <begin position="828"/>
        <end position="860"/>
    </location>
</feature>
<evidence type="ECO:0000256" key="6">
    <source>
        <dbReference type="ARBA" id="ARBA00022868"/>
    </source>
</evidence>
<evidence type="ECO:0000256" key="12">
    <source>
        <dbReference type="RuleBase" id="RU010713"/>
    </source>
</evidence>
<accession>A0A9J2P2X7</accession>
<keyword evidence="11 12" id="KW-0407">Ion channel</keyword>
<keyword evidence="6" id="KW-0303">Gap junction</keyword>
<evidence type="ECO:0000256" key="7">
    <source>
        <dbReference type="ARBA" id="ARBA00022949"/>
    </source>
</evidence>
<keyword evidence="7" id="KW-0965">Cell junction</keyword>
<dbReference type="PROSITE" id="PS51013">
    <property type="entry name" value="PANNEXIN"/>
    <property type="match status" value="2"/>
</dbReference>
<dbReference type="GO" id="GO:0005243">
    <property type="term" value="F:gap junction channel activity"/>
    <property type="evidence" value="ECO:0007669"/>
    <property type="project" value="TreeGrafter"/>
</dbReference>
<proteinExistence type="inferred from homology"/>
<feature type="transmembrane region" description="Helical" evidence="12">
    <location>
        <begin position="478"/>
        <end position="495"/>
    </location>
</feature>
<evidence type="ECO:0000256" key="5">
    <source>
        <dbReference type="ARBA" id="ARBA00022692"/>
    </source>
</evidence>
<evidence type="ECO:0000256" key="13">
    <source>
        <dbReference type="SAM" id="MobiDB-lite"/>
    </source>
</evidence>
<dbReference type="WBParaSite" id="ALUE_0000419501-mRNA-1">
    <property type="protein sequence ID" value="ALUE_0000419501-mRNA-1"/>
    <property type="gene ID" value="ALUE_0000419501"/>
</dbReference>
<dbReference type="PANTHER" id="PTHR11893:SF45">
    <property type="entry name" value="INNEXIN"/>
    <property type="match status" value="1"/>
</dbReference>
<evidence type="ECO:0000256" key="3">
    <source>
        <dbReference type="ARBA" id="ARBA00022448"/>
    </source>
</evidence>
<feature type="transmembrane region" description="Helical" evidence="12">
    <location>
        <begin position="111"/>
        <end position="133"/>
    </location>
</feature>
<feature type="transmembrane region" description="Helical" evidence="12">
    <location>
        <begin position="25"/>
        <end position="45"/>
    </location>
</feature>
<feature type="transmembrane region" description="Helical" evidence="12">
    <location>
        <begin position="283"/>
        <end position="307"/>
    </location>
</feature>
<keyword evidence="14" id="KW-1185">Reference proteome</keyword>
<keyword evidence="3 12" id="KW-0813">Transport</keyword>
<evidence type="ECO:0000256" key="9">
    <source>
        <dbReference type="ARBA" id="ARBA00023065"/>
    </source>
</evidence>
<feature type="transmembrane region" description="Helical" evidence="12">
    <location>
        <begin position="726"/>
        <end position="750"/>
    </location>
</feature>
<evidence type="ECO:0000256" key="4">
    <source>
        <dbReference type="ARBA" id="ARBA00022475"/>
    </source>
</evidence>
<evidence type="ECO:0000256" key="2">
    <source>
        <dbReference type="ARBA" id="ARBA00004651"/>
    </source>
</evidence>
<evidence type="ECO:0000313" key="15">
    <source>
        <dbReference type="WBParaSite" id="ALUE_0000419501-mRNA-1"/>
    </source>
</evidence>
<dbReference type="AlphaFoldDB" id="A0A9J2P2X7"/>
<keyword evidence="9 12" id="KW-0406">Ion transport</keyword>
<protein>
    <recommendedName>
        <fullName evidence="12">Innexin</fullName>
    </recommendedName>
</protein>
<keyword evidence="8 12" id="KW-1133">Transmembrane helix</keyword>
<evidence type="ECO:0000256" key="11">
    <source>
        <dbReference type="ARBA" id="ARBA00023303"/>
    </source>
</evidence>
<evidence type="ECO:0000256" key="10">
    <source>
        <dbReference type="ARBA" id="ARBA00023136"/>
    </source>
</evidence>